<dbReference type="AlphaFoldDB" id="A0A9X2LAJ5"/>
<evidence type="ECO:0000256" key="3">
    <source>
        <dbReference type="ARBA" id="ARBA00020071"/>
    </source>
</evidence>
<dbReference type="GO" id="GO:0016020">
    <property type="term" value="C:membrane"/>
    <property type="evidence" value="ECO:0007669"/>
    <property type="project" value="TreeGrafter"/>
</dbReference>
<evidence type="ECO:0000256" key="4">
    <source>
        <dbReference type="ARBA" id="ARBA00022723"/>
    </source>
</evidence>
<protein>
    <recommendedName>
        <fullName evidence="3">Chitooligosaccharide deacetylase</fullName>
    </recommendedName>
    <alternativeName>
        <fullName evidence="6">Nodulation protein B</fullName>
    </alternativeName>
</protein>
<evidence type="ECO:0000259" key="8">
    <source>
        <dbReference type="PROSITE" id="PS51677"/>
    </source>
</evidence>
<comment type="similarity">
    <text evidence="2">Belongs to the polysaccharide deacetylase family.</text>
</comment>
<gene>
    <name evidence="9" type="ORF">NOG11_12360</name>
</gene>
<dbReference type="Pfam" id="PF01522">
    <property type="entry name" value="Polysacc_deac_1"/>
    <property type="match status" value="1"/>
</dbReference>
<evidence type="ECO:0000256" key="7">
    <source>
        <dbReference type="SAM" id="SignalP"/>
    </source>
</evidence>
<keyword evidence="7" id="KW-0732">Signal</keyword>
<comment type="function">
    <text evidence="1">Is involved in generating a small heat-stable compound (Nod), an acylated oligomer of N-acetylglucosamine, that stimulates mitosis in various plant protoplasts.</text>
</comment>
<keyword evidence="4" id="KW-0479">Metal-binding</keyword>
<dbReference type="EMBL" id="JANIBC010000013">
    <property type="protein sequence ID" value="MCQ8186173.1"/>
    <property type="molecule type" value="Genomic_DNA"/>
</dbReference>
<feature type="chain" id="PRO_5040951883" description="Chitooligosaccharide deacetylase" evidence="7">
    <location>
        <begin position="22"/>
        <end position="313"/>
    </location>
</feature>
<feature type="signal peptide" evidence="7">
    <location>
        <begin position="1"/>
        <end position="21"/>
    </location>
</feature>
<dbReference type="PANTHER" id="PTHR10587:SF133">
    <property type="entry name" value="CHITIN DEACETYLASE 1-RELATED"/>
    <property type="match status" value="1"/>
</dbReference>
<dbReference type="GO" id="GO:0016810">
    <property type="term" value="F:hydrolase activity, acting on carbon-nitrogen (but not peptide) bonds"/>
    <property type="evidence" value="ECO:0007669"/>
    <property type="project" value="InterPro"/>
</dbReference>
<evidence type="ECO:0000256" key="6">
    <source>
        <dbReference type="ARBA" id="ARBA00032976"/>
    </source>
</evidence>
<sequence>MTGRLLIALGLVPLLLAHASAQEKRIALTFDDAPTGDGAVLTGSERAGVLIEALDEATSVPSAFFVTTRGFDTREDGRERAARYAAAGHLIANHSHTHPWAHRTETDVYLADIDEAERRLEGFENRRPWFRFPFLDEGRGDREKRDALRAGLEQRGLISGYVTIDTYDWHLDSRWKEAAKEGRSVDREALAEVYTAMVVDAAEHYAEMSETVLGRQPAHVLLLHENDAAAFFIGEAVAGLEANGWTIISPDEAFADPIAEELPDTTFSGMGRIAAMAYDRGARGAESFDHWSASEAGIDQKLEEAGAFGATSD</sequence>
<evidence type="ECO:0000256" key="5">
    <source>
        <dbReference type="ARBA" id="ARBA00022801"/>
    </source>
</evidence>
<dbReference type="InterPro" id="IPR002509">
    <property type="entry name" value="NODB_dom"/>
</dbReference>
<dbReference type="PANTHER" id="PTHR10587">
    <property type="entry name" value="GLYCOSYL TRANSFERASE-RELATED"/>
    <property type="match status" value="1"/>
</dbReference>
<dbReference type="GO" id="GO:0005975">
    <property type="term" value="P:carbohydrate metabolic process"/>
    <property type="evidence" value="ECO:0007669"/>
    <property type="project" value="InterPro"/>
</dbReference>
<dbReference type="InterPro" id="IPR011330">
    <property type="entry name" value="Glyco_hydro/deAcase_b/a-brl"/>
</dbReference>
<evidence type="ECO:0000256" key="1">
    <source>
        <dbReference type="ARBA" id="ARBA00003236"/>
    </source>
</evidence>
<keyword evidence="5" id="KW-0378">Hydrolase</keyword>
<comment type="caution">
    <text evidence="9">The sequence shown here is derived from an EMBL/GenBank/DDBJ whole genome shotgun (WGS) entry which is preliminary data.</text>
</comment>
<dbReference type="SUPFAM" id="SSF88713">
    <property type="entry name" value="Glycoside hydrolase/deacetylase"/>
    <property type="match status" value="1"/>
</dbReference>
<dbReference type="GO" id="GO:0046872">
    <property type="term" value="F:metal ion binding"/>
    <property type="evidence" value="ECO:0007669"/>
    <property type="project" value="UniProtKB-KW"/>
</dbReference>
<dbReference type="InterPro" id="IPR050248">
    <property type="entry name" value="Polysacc_deacetylase_ArnD"/>
</dbReference>
<keyword evidence="10" id="KW-1185">Reference proteome</keyword>
<dbReference type="PROSITE" id="PS51677">
    <property type="entry name" value="NODB"/>
    <property type="match status" value="1"/>
</dbReference>
<organism evidence="9 10">
    <name type="scientific">Parvularcula maris</name>
    <dbReference type="NCBI Taxonomy" id="2965077"/>
    <lineage>
        <taxon>Bacteria</taxon>
        <taxon>Pseudomonadati</taxon>
        <taxon>Pseudomonadota</taxon>
        <taxon>Alphaproteobacteria</taxon>
        <taxon>Parvularculales</taxon>
        <taxon>Parvularculaceae</taxon>
        <taxon>Parvularcula</taxon>
    </lineage>
</organism>
<name>A0A9X2LAJ5_9PROT</name>
<evidence type="ECO:0000256" key="2">
    <source>
        <dbReference type="ARBA" id="ARBA00010973"/>
    </source>
</evidence>
<proteinExistence type="inferred from homology"/>
<dbReference type="RefSeq" id="WP_256620068.1">
    <property type="nucleotide sequence ID" value="NZ_JANIBC010000013.1"/>
</dbReference>
<dbReference type="Gene3D" id="3.20.20.370">
    <property type="entry name" value="Glycoside hydrolase/deacetylase"/>
    <property type="match status" value="1"/>
</dbReference>
<accession>A0A9X2LAJ5</accession>
<dbReference type="Proteomes" id="UP001142610">
    <property type="component" value="Unassembled WGS sequence"/>
</dbReference>
<feature type="domain" description="NodB homology" evidence="8">
    <location>
        <begin position="24"/>
        <end position="248"/>
    </location>
</feature>
<evidence type="ECO:0000313" key="10">
    <source>
        <dbReference type="Proteomes" id="UP001142610"/>
    </source>
</evidence>
<evidence type="ECO:0000313" key="9">
    <source>
        <dbReference type="EMBL" id="MCQ8186173.1"/>
    </source>
</evidence>
<reference evidence="9" key="1">
    <citation type="submission" date="2022-07" db="EMBL/GenBank/DDBJ databases">
        <title>Parvularcula maris sp. nov., an algicidal bacterium isolated from seawater.</title>
        <authorList>
            <person name="Li F."/>
        </authorList>
    </citation>
    <scope>NUCLEOTIDE SEQUENCE</scope>
    <source>
        <strain evidence="9">BGMRC 0090</strain>
    </source>
</reference>